<dbReference type="CDD" id="cd01066">
    <property type="entry name" value="APP_MetAP"/>
    <property type="match status" value="1"/>
</dbReference>
<evidence type="ECO:0000259" key="2">
    <source>
        <dbReference type="Pfam" id="PF01321"/>
    </source>
</evidence>
<dbReference type="SUPFAM" id="SSF55920">
    <property type="entry name" value="Creatinase/aminopeptidase"/>
    <property type="match status" value="1"/>
</dbReference>
<protein>
    <submittedName>
        <fullName evidence="3">Peptidase, M24 family protein</fullName>
    </submittedName>
</protein>
<evidence type="ECO:0000313" key="4">
    <source>
        <dbReference type="Proteomes" id="UP000011200"/>
    </source>
</evidence>
<sequence length="425" mass="46031">MTPATTFTHSGVTQIARTGLRWLDIPAEPDFARLRRDVSARLHTAMSEQGVDALVLLGNSNVMYATGISWPLADAGLSHVERPVAVVLADDEHPHLYLPFREGAAMESGVPDDHLHGPVYLEFDEGVEQFGKILAGLVRAGATIAVDELTGAMRRAGTALFPQAPVDAAATIGAAKIVKTVDQISALRRATQITEQAVADIQKSVAPGVRQIDLSAEFVRRAFELGATTNMFDSIWQVMPASRADGTWTTHGDLALPLLTTERELRHGDVLWTDVSIAYHGYCSDHGRTWIVGQDPTPAQQRQFDRWREIVDAVLSVTKAGATCGDLGRAATKAAGGQKPWLPHFYLGHGIGTSAAEMPMIGTDLGQEWDDNFVFPDGMLLVFEPVVWEDGTGGYRGEEIVVVTEGGWMPLTAYPYDPYEVSSGN</sequence>
<dbReference type="Gene3D" id="3.90.230.10">
    <property type="entry name" value="Creatinase/methionine aminopeptidase superfamily"/>
    <property type="match status" value="1"/>
</dbReference>
<proteinExistence type="predicted"/>
<dbReference type="RefSeq" id="WP_036453562.1">
    <property type="nucleotide sequence ID" value="NZ_CP027541.1"/>
</dbReference>
<reference evidence="3 4" key="1">
    <citation type="journal article" date="2013" name="Genome Announc.">
        <title>Draft genome sequence of MKD8, a conjugal recipient Mycobacterium smegmatis strain.</title>
        <authorList>
            <person name="Gray T.A."/>
            <person name="Palumbo M.J."/>
            <person name="Derbyshire K.M."/>
        </authorList>
    </citation>
    <scope>NUCLEOTIDE SEQUENCE [LARGE SCALE GENOMIC DNA]</scope>
    <source>
        <strain evidence="3 4">MKD8</strain>
    </source>
</reference>
<dbReference type="Proteomes" id="UP000011200">
    <property type="component" value="Chromosome"/>
</dbReference>
<gene>
    <name evidence="3" type="ORF">D806_047500</name>
</gene>
<dbReference type="InterPro" id="IPR029149">
    <property type="entry name" value="Creatin/AminoP/Spt16_N"/>
</dbReference>
<dbReference type="Pfam" id="PF01321">
    <property type="entry name" value="Creatinase_N"/>
    <property type="match status" value="1"/>
</dbReference>
<dbReference type="SUPFAM" id="SSF53092">
    <property type="entry name" value="Creatinase/prolidase N-terminal domain"/>
    <property type="match status" value="1"/>
</dbReference>
<dbReference type="EMBL" id="CP027541">
    <property type="protein sequence ID" value="AWT55707.1"/>
    <property type="molecule type" value="Genomic_DNA"/>
</dbReference>
<dbReference type="PANTHER" id="PTHR46112">
    <property type="entry name" value="AMINOPEPTIDASE"/>
    <property type="match status" value="1"/>
</dbReference>
<dbReference type="InterPro" id="IPR000994">
    <property type="entry name" value="Pept_M24"/>
</dbReference>
<dbReference type="InterPro" id="IPR000587">
    <property type="entry name" value="Creatinase_N"/>
</dbReference>
<feature type="domain" description="Creatinase N-terminal" evidence="2">
    <location>
        <begin position="40"/>
        <end position="153"/>
    </location>
</feature>
<accession>A0A2U9PVD3</accession>
<dbReference type="InterPro" id="IPR050659">
    <property type="entry name" value="Peptidase_M24B"/>
</dbReference>
<dbReference type="PANTHER" id="PTHR46112:SF2">
    <property type="entry name" value="XAA-PRO AMINOPEPTIDASE P-RELATED"/>
    <property type="match status" value="1"/>
</dbReference>
<feature type="domain" description="Peptidase M24" evidence="1">
    <location>
        <begin position="186"/>
        <end position="405"/>
    </location>
</feature>
<dbReference type="AlphaFoldDB" id="A0A2U9PVD3"/>
<dbReference type="InterPro" id="IPR036005">
    <property type="entry name" value="Creatinase/aminopeptidase-like"/>
</dbReference>
<name>A0A2U9PVD3_MYCSE</name>
<dbReference type="Gene3D" id="3.40.350.10">
    <property type="entry name" value="Creatinase/prolidase N-terminal domain"/>
    <property type="match status" value="1"/>
</dbReference>
<dbReference type="Pfam" id="PF00557">
    <property type="entry name" value="Peptidase_M24"/>
    <property type="match status" value="1"/>
</dbReference>
<reference evidence="4" key="2">
    <citation type="submission" date="2018-03" db="EMBL/GenBank/DDBJ databases">
        <authorList>
            <person name="Derbyshire K."/>
            <person name="Gray T.A."/>
            <person name="Champion M."/>
        </authorList>
    </citation>
    <scope>NUCLEOTIDE SEQUENCE [LARGE SCALE GENOMIC DNA]</scope>
    <source>
        <strain evidence="4">MKD8</strain>
    </source>
</reference>
<evidence type="ECO:0000313" key="3">
    <source>
        <dbReference type="EMBL" id="AWT55707.1"/>
    </source>
</evidence>
<evidence type="ECO:0000259" key="1">
    <source>
        <dbReference type="Pfam" id="PF00557"/>
    </source>
</evidence>
<organism evidence="3 4">
    <name type="scientific">Mycolicibacterium smegmatis (strain MKD8)</name>
    <name type="common">Mycobacterium smegmatis</name>
    <dbReference type="NCBI Taxonomy" id="1214915"/>
    <lineage>
        <taxon>Bacteria</taxon>
        <taxon>Bacillati</taxon>
        <taxon>Actinomycetota</taxon>
        <taxon>Actinomycetes</taxon>
        <taxon>Mycobacteriales</taxon>
        <taxon>Mycobacteriaceae</taxon>
        <taxon>Mycolicibacterium</taxon>
    </lineage>
</organism>